<dbReference type="EMBL" id="LMCB01000017">
    <property type="protein sequence ID" value="KZL18700.1"/>
    <property type="molecule type" value="Genomic_DNA"/>
</dbReference>
<dbReference type="AlphaFoldDB" id="A0A165YBY3"/>
<keyword evidence="1" id="KW-1133">Transmembrane helix</keyword>
<proteinExistence type="predicted"/>
<feature type="transmembrane region" description="Helical" evidence="1">
    <location>
        <begin position="67"/>
        <end position="85"/>
    </location>
</feature>
<evidence type="ECO:0000313" key="3">
    <source>
        <dbReference type="Proteomes" id="UP000076577"/>
    </source>
</evidence>
<feature type="transmembrane region" description="Helical" evidence="1">
    <location>
        <begin position="9"/>
        <end position="28"/>
    </location>
</feature>
<comment type="caution">
    <text evidence="2">The sequence shown here is derived from an EMBL/GenBank/DDBJ whole genome shotgun (WGS) entry which is preliminary data.</text>
</comment>
<dbReference type="PATRIC" id="fig|989403.3.peg.2367"/>
<name>A0A165YBY3_9HYPH</name>
<protein>
    <recommendedName>
        <fullName evidence="4">SPW repeat protein</fullName>
    </recommendedName>
</protein>
<sequence>MVMPNSIKLFEKITIWSLVISVISGLISPLQPSPIETTPSLMFGAVLFTFGLGIGLILLVSRGRSVIAKWIWIILQVLAVILQIYDFPTNDYSNPSVFIGLIVAAVGIFCIFLLFTDESKEWFLSKEHERMQRLLR</sequence>
<evidence type="ECO:0000256" key="1">
    <source>
        <dbReference type="SAM" id="Phobius"/>
    </source>
</evidence>
<gene>
    <name evidence="2" type="ORF">PsAD2_02215</name>
</gene>
<organism evidence="2 3">
    <name type="scientific">Pseudovibrio axinellae</name>
    <dbReference type="NCBI Taxonomy" id="989403"/>
    <lineage>
        <taxon>Bacteria</taxon>
        <taxon>Pseudomonadati</taxon>
        <taxon>Pseudomonadota</taxon>
        <taxon>Alphaproteobacteria</taxon>
        <taxon>Hyphomicrobiales</taxon>
        <taxon>Stappiaceae</taxon>
        <taxon>Pseudovibrio</taxon>
    </lineage>
</organism>
<dbReference type="Proteomes" id="UP000076577">
    <property type="component" value="Unassembled WGS sequence"/>
</dbReference>
<keyword evidence="3" id="KW-1185">Reference proteome</keyword>
<reference evidence="2 3" key="1">
    <citation type="journal article" date="2016" name="Front. Microbiol.">
        <title>Comparative Genomic Analysis Reveals a Diverse Repertoire of Genes Involved in Prokaryote-Eukaryote Interactions within the Pseudovibrio Genus.</title>
        <authorList>
            <person name="Romano S."/>
            <person name="Fernandez-Guerra A."/>
            <person name="Reen F.J."/>
            <person name="Glockner F.O."/>
            <person name="Crowley S.P."/>
            <person name="O'Sullivan O."/>
            <person name="Cotter P.D."/>
            <person name="Adams C."/>
            <person name="Dobson A.D."/>
            <person name="O'Gara F."/>
        </authorList>
    </citation>
    <scope>NUCLEOTIDE SEQUENCE [LARGE SCALE GENOMIC DNA]</scope>
    <source>
        <strain evidence="2 3">Ad2</strain>
    </source>
</reference>
<feature type="transmembrane region" description="Helical" evidence="1">
    <location>
        <begin position="97"/>
        <end position="116"/>
    </location>
</feature>
<evidence type="ECO:0008006" key="4">
    <source>
        <dbReference type="Google" id="ProtNLM"/>
    </source>
</evidence>
<dbReference type="RefSeq" id="WP_068005809.1">
    <property type="nucleotide sequence ID" value="NZ_FOFM01000001.1"/>
</dbReference>
<evidence type="ECO:0000313" key="2">
    <source>
        <dbReference type="EMBL" id="KZL18700.1"/>
    </source>
</evidence>
<accession>A0A165YBY3</accession>
<feature type="transmembrane region" description="Helical" evidence="1">
    <location>
        <begin position="40"/>
        <end position="60"/>
    </location>
</feature>
<keyword evidence="1" id="KW-0472">Membrane</keyword>
<keyword evidence="1" id="KW-0812">Transmembrane</keyword>